<dbReference type="InterPro" id="IPR036390">
    <property type="entry name" value="WH_DNA-bd_sf"/>
</dbReference>
<evidence type="ECO:0000313" key="7">
    <source>
        <dbReference type="Proteomes" id="UP001139006"/>
    </source>
</evidence>
<comment type="similarity">
    <text evidence="1">Belongs to the LysR transcriptional regulatory family.</text>
</comment>
<dbReference type="GO" id="GO:0005829">
    <property type="term" value="C:cytosol"/>
    <property type="evidence" value="ECO:0007669"/>
    <property type="project" value="TreeGrafter"/>
</dbReference>
<dbReference type="GO" id="GO:0003700">
    <property type="term" value="F:DNA-binding transcription factor activity"/>
    <property type="evidence" value="ECO:0007669"/>
    <property type="project" value="InterPro"/>
</dbReference>
<dbReference type="FunFam" id="1.10.10.10:FF:000001">
    <property type="entry name" value="LysR family transcriptional regulator"/>
    <property type="match status" value="1"/>
</dbReference>
<dbReference type="InterPro" id="IPR000847">
    <property type="entry name" value="LysR_HTH_N"/>
</dbReference>
<dbReference type="GO" id="GO:0003677">
    <property type="term" value="F:DNA binding"/>
    <property type="evidence" value="ECO:0007669"/>
    <property type="project" value="UniProtKB-KW"/>
</dbReference>
<dbReference type="Pfam" id="PF00126">
    <property type="entry name" value="HTH_1"/>
    <property type="match status" value="1"/>
</dbReference>
<keyword evidence="3" id="KW-0238">DNA-binding</keyword>
<protein>
    <submittedName>
        <fullName evidence="6">LysR family transcriptional regulator</fullName>
    </submittedName>
</protein>
<dbReference type="PANTHER" id="PTHR30419:SF8">
    <property type="entry name" value="NITROGEN ASSIMILATION TRANSCRIPTIONAL ACTIVATOR-RELATED"/>
    <property type="match status" value="1"/>
</dbReference>
<dbReference type="Proteomes" id="UP001139006">
    <property type="component" value="Unassembled WGS sequence"/>
</dbReference>
<evidence type="ECO:0000259" key="5">
    <source>
        <dbReference type="PROSITE" id="PS50931"/>
    </source>
</evidence>
<dbReference type="InterPro" id="IPR036388">
    <property type="entry name" value="WH-like_DNA-bd_sf"/>
</dbReference>
<dbReference type="EMBL" id="JAIULA010000025">
    <property type="protein sequence ID" value="MCP0887771.1"/>
    <property type="molecule type" value="Genomic_DNA"/>
</dbReference>
<keyword evidence="2" id="KW-0805">Transcription regulation</keyword>
<evidence type="ECO:0000256" key="4">
    <source>
        <dbReference type="ARBA" id="ARBA00023163"/>
    </source>
</evidence>
<evidence type="ECO:0000256" key="1">
    <source>
        <dbReference type="ARBA" id="ARBA00009437"/>
    </source>
</evidence>
<comment type="caution">
    <text evidence="6">The sequence shown here is derived from an EMBL/GenBank/DDBJ whole genome shotgun (WGS) entry which is preliminary data.</text>
</comment>
<dbReference type="Gene3D" id="1.10.10.10">
    <property type="entry name" value="Winged helix-like DNA-binding domain superfamily/Winged helix DNA-binding domain"/>
    <property type="match status" value="1"/>
</dbReference>
<dbReference type="InterPro" id="IPR005119">
    <property type="entry name" value="LysR_subst-bd"/>
</dbReference>
<keyword evidence="4" id="KW-0804">Transcription</keyword>
<reference evidence="6 7" key="1">
    <citation type="journal article" date="2023" name="Int. J. Syst. Evol. Microbiol.">
        <title>Ligilactobacillus ubinensis sp. nov., a novel species isolated from the wild ferment of a durian fruit (Durio zibethinus).</title>
        <authorList>
            <person name="Heng Y.C."/>
            <person name="Menon N."/>
            <person name="Chen B."/>
            <person name="Loo B.Z.L."/>
            <person name="Wong G.W.J."/>
            <person name="Lim A.C.H."/>
            <person name="Silvaraju S."/>
            <person name="Kittelmann S."/>
        </authorList>
    </citation>
    <scope>NUCLEOTIDE SEQUENCE [LARGE SCALE GENOMIC DNA]</scope>
    <source>
        <strain evidence="6 7">WILCCON 0076</strain>
    </source>
</reference>
<evidence type="ECO:0000256" key="3">
    <source>
        <dbReference type="ARBA" id="ARBA00023125"/>
    </source>
</evidence>
<sequence>MNLSQLRGFVYTAQTGSITKGAKKAFVSQPAMTKMIKELEEELGVQLFSREGRRIYINEYGKLFLTYIEKGLDQIDYGVNAVLETSKEKRKPIRILVEVGSLFIPEILHALKTVYLDTPIQLTQKIVDENDFQKFDFVISTTRNSESIELLEEEIFVGTAGDELTSNIVSIQDLMQLPIIGLSNQLALRKTLDTYFNEYKLNLEYQYESDDPATIRELIDNHAGVSFIPAITWAKNGENLHLARIYPNSPTRTVYLSVSAFKSTETKTKQKAIEVLRDLFKSKEKLKLLF</sequence>
<evidence type="ECO:0000256" key="2">
    <source>
        <dbReference type="ARBA" id="ARBA00023015"/>
    </source>
</evidence>
<dbReference type="CDD" id="cd05466">
    <property type="entry name" value="PBP2_LTTR_substrate"/>
    <property type="match status" value="1"/>
</dbReference>
<proteinExistence type="inferred from homology"/>
<dbReference type="InterPro" id="IPR050950">
    <property type="entry name" value="HTH-type_LysR_regulators"/>
</dbReference>
<dbReference type="Pfam" id="PF03466">
    <property type="entry name" value="LysR_substrate"/>
    <property type="match status" value="1"/>
</dbReference>
<dbReference type="SUPFAM" id="SSF46785">
    <property type="entry name" value="Winged helix' DNA-binding domain"/>
    <property type="match status" value="1"/>
</dbReference>
<dbReference type="PRINTS" id="PR00039">
    <property type="entry name" value="HTHLYSR"/>
</dbReference>
<gene>
    <name evidence="6" type="ORF">LB941_10565</name>
</gene>
<accession>A0A9X2FLE9</accession>
<dbReference type="PANTHER" id="PTHR30419">
    <property type="entry name" value="HTH-TYPE TRANSCRIPTIONAL REGULATOR YBHD"/>
    <property type="match status" value="1"/>
</dbReference>
<organism evidence="6 7">
    <name type="scientific">Ligilactobacillus ubinensis</name>
    <dbReference type="NCBI Taxonomy" id="2876789"/>
    <lineage>
        <taxon>Bacteria</taxon>
        <taxon>Bacillati</taxon>
        <taxon>Bacillota</taxon>
        <taxon>Bacilli</taxon>
        <taxon>Lactobacillales</taxon>
        <taxon>Lactobacillaceae</taxon>
        <taxon>Ligilactobacillus</taxon>
    </lineage>
</organism>
<dbReference type="PROSITE" id="PS50931">
    <property type="entry name" value="HTH_LYSR"/>
    <property type="match status" value="1"/>
</dbReference>
<dbReference type="SUPFAM" id="SSF53850">
    <property type="entry name" value="Periplasmic binding protein-like II"/>
    <property type="match status" value="1"/>
</dbReference>
<dbReference type="Gene3D" id="3.40.190.290">
    <property type="match status" value="1"/>
</dbReference>
<name>A0A9X2FLE9_9LACO</name>
<evidence type="ECO:0000313" key="6">
    <source>
        <dbReference type="EMBL" id="MCP0887771.1"/>
    </source>
</evidence>
<feature type="domain" description="HTH lysR-type" evidence="5">
    <location>
        <begin position="1"/>
        <end position="58"/>
    </location>
</feature>
<keyword evidence="7" id="KW-1185">Reference proteome</keyword>
<dbReference type="AlphaFoldDB" id="A0A9X2FLE9"/>